<dbReference type="InterPro" id="IPR010074">
    <property type="entry name" value="PRibForGlyAmidine_synth_PurL"/>
</dbReference>
<feature type="binding site" evidence="8">
    <location>
        <position position="546"/>
    </location>
    <ligand>
        <name>Mg(2+)</name>
        <dbReference type="ChEBI" id="CHEBI:18420"/>
        <label>2</label>
    </ligand>
</feature>
<dbReference type="InterPro" id="IPR036676">
    <property type="entry name" value="PurM-like_C_sf"/>
</dbReference>
<comment type="pathway">
    <text evidence="8">Purine metabolism; IMP biosynthesis via de novo pathway; 5-amino-1-(5-phospho-D-ribosyl)imidazole from N(2)-formyl-N(1)-(5-phospho-D-ribosyl)glycinamide: step 1/2.</text>
</comment>
<reference evidence="12 13" key="1">
    <citation type="journal article" date="2020" name="Mol. Biol. Evol.">
        <title>Life and death of selfish genes: comparative genomics reveals the dynamic evolution of cytoplasmic incompatibility.</title>
        <authorList>
            <person name="Martinez J."/>
            <person name="Klasson L."/>
            <person name="Welch J."/>
            <person name="Jiggins F.M."/>
        </authorList>
    </citation>
    <scope>NUCLEOTIDE SEQUENCE [LARGE SCALE GENOMIC DNA]</scope>
    <source>
        <strain evidence="12">WNik</strain>
    </source>
</reference>
<evidence type="ECO:0000256" key="8">
    <source>
        <dbReference type="HAMAP-Rule" id="MF_00420"/>
    </source>
</evidence>
<dbReference type="SUPFAM" id="SSF56042">
    <property type="entry name" value="PurM C-terminal domain-like"/>
    <property type="match status" value="2"/>
</dbReference>
<evidence type="ECO:0000256" key="4">
    <source>
        <dbReference type="ARBA" id="ARBA00022741"/>
    </source>
</evidence>
<gene>
    <name evidence="8" type="primary">purL</name>
    <name evidence="12" type="ORF">HC356_00290</name>
</gene>
<dbReference type="GO" id="GO:0000287">
    <property type="term" value="F:magnesium ion binding"/>
    <property type="evidence" value="ECO:0007669"/>
    <property type="project" value="UniProtKB-UniRule"/>
</dbReference>
<comment type="caution">
    <text evidence="8">Lacks conserved residue(s) required for the propagation of feature annotation.</text>
</comment>
<organism evidence="12 13">
    <name type="scientific">Wolbachia pipientis</name>
    <dbReference type="NCBI Taxonomy" id="955"/>
    <lineage>
        <taxon>Bacteria</taxon>
        <taxon>Pseudomonadati</taxon>
        <taxon>Pseudomonadota</taxon>
        <taxon>Alphaproteobacteria</taxon>
        <taxon>Rickettsiales</taxon>
        <taxon>Anaplasmataceae</taxon>
        <taxon>Wolbachieae</taxon>
        <taxon>Wolbachia</taxon>
    </lineage>
</organism>
<keyword evidence="3 8" id="KW-0479">Metal-binding</keyword>
<feature type="binding site" evidence="8">
    <location>
        <position position="355"/>
    </location>
    <ligand>
        <name>Mg(2+)</name>
        <dbReference type="ChEBI" id="CHEBI:18420"/>
        <label>1</label>
    </ligand>
</feature>
<dbReference type="Gene3D" id="1.10.8.750">
    <property type="entry name" value="Phosphoribosylformylglycinamidine synthase, linker domain"/>
    <property type="match status" value="1"/>
</dbReference>
<comment type="function">
    <text evidence="8">Part of the phosphoribosylformylglycinamidine synthase complex involved in the purines biosynthetic pathway. Catalyzes the ATP-dependent conversion of formylglycinamide ribonucleotide (FGAR) and glutamine to yield formylglycinamidine ribonucleotide (FGAM) and glutamate. The FGAM synthase complex is composed of three subunits. PurQ produces an ammonia molecule by converting glutamine to glutamate. PurL transfers the ammonia molecule to FGAR to form FGAM in an ATP-dependent manner. PurS interacts with PurQ and PurL and is thought to assist in the transfer of the ammonia molecule from PurQ to PurL.</text>
</comment>
<feature type="binding site" evidence="8">
    <location>
        <position position="379"/>
    </location>
    <ligand>
        <name>Mg(2+)</name>
        <dbReference type="ChEBI" id="CHEBI:18420"/>
        <label>2</label>
    </ligand>
</feature>
<evidence type="ECO:0000259" key="9">
    <source>
        <dbReference type="Pfam" id="PF00586"/>
    </source>
</evidence>
<dbReference type="Pfam" id="PF02769">
    <property type="entry name" value="AIRS_C"/>
    <property type="match status" value="2"/>
</dbReference>
<dbReference type="InterPro" id="IPR041609">
    <property type="entry name" value="PurL_linker"/>
</dbReference>
<dbReference type="EC" id="6.3.5.3" evidence="8"/>
<evidence type="ECO:0000256" key="2">
    <source>
        <dbReference type="ARBA" id="ARBA00022598"/>
    </source>
</evidence>
<feature type="domain" description="PurM-like C-terminal" evidence="10">
    <location>
        <begin position="482"/>
        <end position="630"/>
    </location>
</feature>
<feature type="binding site" evidence="8">
    <location>
        <begin position="587"/>
        <end position="589"/>
    </location>
    <ligand>
        <name>substrate</name>
    </ligand>
</feature>
<feature type="domain" description="PurM-like N-terminal" evidence="9">
    <location>
        <begin position="337"/>
        <end position="466"/>
    </location>
</feature>
<evidence type="ECO:0000256" key="7">
    <source>
        <dbReference type="ARBA" id="ARBA00022842"/>
    </source>
</evidence>
<dbReference type="InterPro" id="IPR014070">
    <property type="entry name" value="WPE_wolbac"/>
</dbReference>
<dbReference type="Proteomes" id="UP000515596">
    <property type="component" value="Chromosome"/>
</dbReference>
<dbReference type="PANTHER" id="PTHR43555:SF1">
    <property type="entry name" value="PHOSPHORIBOSYLFORMYLGLYCINAMIDINE SYNTHASE SUBUNIT PURL"/>
    <property type="match status" value="1"/>
</dbReference>
<dbReference type="InterPro" id="IPR036921">
    <property type="entry name" value="PurM-like_N_sf"/>
</dbReference>
<feature type="active site" evidence="8">
    <location>
        <position position="297"/>
    </location>
</feature>
<dbReference type="SUPFAM" id="SSF55326">
    <property type="entry name" value="PurM N-terminal domain-like"/>
    <property type="match status" value="2"/>
</dbReference>
<proteinExistence type="inferred from homology"/>
<dbReference type="Pfam" id="PF00586">
    <property type="entry name" value="AIRS"/>
    <property type="match status" value="2"/>
</dbReference>
<feature type="binding site" evidence="8">
    <location>
        <position position="378"/>
    </location>
    <ligand>
        <name>substrate</name>
    </ligand>
</feature>
<dbReference type="CDD" id="cd02204">
    <property type="entry name" value="PurL_repeat2"/>
    <property type="match status" value="1"/>
</dbReference>
<feature type="binding site" evidence="8">
    <location>
        <position position="518"/>
    </location>
    <ligand>
        <name>substrate</name>
    </ligand>
</feature>
<comment type="subunit">
    <text evidence="8">Monomer. Part of the FGAM synthase complex composed of 1 PurL, 1 PurQ and 2 PurS subunits.</text>
</comment>
<evidence type="ECO:0000259" key="10">
    <source>
        <dbReference type="Pfam" id="PF02769"/>
    </source>
</evidence>
<dbReference type="AlphaFoldDB" id="A0A7G5CBN6"/>
<dbReference type="GO" id="GO:0004642">
    <property type="term" value="F:phosphoribosylformylglycinamidine synthase activity"/>
    <property type="evidence" value="ECO:0007669"/>
    <property type="project" value="UniProtKB-UniRule"/>
</dbReference>
<keyword evidence="5 8" id="KW-0658">Purine biosynthesis</keyword>
<keyword evidence="4 8" id="KW-0547">Nucleotide-binding</keyword>
<dbReference type="CDD" id="cd02203">
    <property type="entry name" value="PurL_repeat1"/>
    <property type="match status" value="1"/>
</dbReference>
<keyword evidence="2 8" id="KW-0436">Ligase</keyword>
<comment type="similarity">
    <text evidence="8">Belongs to the FGAMS family.</text>
</comment>
<feature type="binding site" evidence="8">
    <location>
        <position position="821"/>
    </location>
    <ligand>
        <name>ATP</name>
        <dbReference type="ChEBI" id="CHEBI:30616"/>
    </ligand>
</feature>
<dbReference type="InterPro" id="IPR016188">
    <property type="entry name" value="PurM-like_N"/>
</dbReference>
<accession>A0A7G5CBN6</accession>
<dbReference type="HAMAP" id="MF_00420">
    <property type="entry name" value="PurL_2"/>
    <property type="match status" value="1"/>
</dbReference>
<keyword evidence="7 8" id="KW-0460">Magnesium</keyword>
<feature type="domain" description="PurM-like C-terminal" evidence="10">
    <location>
        <begin position="906"/>
        <end position="1052"/>
    </location>
</feature>
<dbReference type="Pfam" id="PF18072">
    <property type="entry name" value="FGAR-AT_linker"/>
    <property type="match status" value="1"/>
</dbReference>
<keyword evidence="6 8" id="KW-0067">ATP-binding</keyword>
<feature type="active site" description="Proton acceptor" evidence="8">
    <location>
        <position position="357"/>
    </location>
</feature>
<evidence type="ECO:0000256" key="5">
    <source>
        <dbReference type="ARBA" id="ARBA00022755"/>
    </source>
</evidence>
<feature type="binding site" evidence="8">
    <location>
        <position position="858"/>
    </location>
    <ligand>
        <name>ATP</name>
        <dbReference type="ChEBI" id="CHEBI:30616"/>
    </ligand>
</feature>
<keyword evidence="1 8" id="KW-0963">Cytoplasm</keyword>
<evidence type="ECO:0000256" key="6">
    <source>
        <dbReference type="ARBA" id="ARBA00022840"/>
    </source>
</evidence>
<feature type="domain" description="PurM-like N-terminal" evidence="9">
    <location>
        <begin position="781"/>
        <end position="862"/>
    </location>
</feature>
<dbReference type="GO" id="GO:0005524">
    <property type="term" value="F:ATP binding"/>
    <property type="evidence" value="ECO:0007669"/>
    <property type="project" value="UniProtKB-UniRule"/>
</dbReference>
<dbReference type="Gene3D" id="3.90.650.10">
    <property type="entry name" value="PurM-like C-terminal domain"/>
    <property type="match status" value="2"/>
</dbReference>
<dbReference type="PANTHER" id="PTHR43555">
    <property type="entry name" value="PHOSPHORIBOSYLFORMYLGLYCINAMIDINE SYNTHASE SUBUNIT PURL"/>
    <property type="match status" value="1"/>
</dbReference>
<dbReference type="GO" id="GO:0005737">
    <property type="term" value="C:cytoplasm"/>
    <property type="evidence" value="ECO:0007669"/>
    <property type="project" value="UniProtKB-SubCell"/>
</dbReference>
<name>A0A7G5CBN6_WOLPI</name>
<sequence length="1071" mass="118295">MANIRIEVLNKCEQVGRRRVVNVYLIYISKELPSKLYEEICGLFYNKVIQDCRYYSYNENLEEVQYNFIEPQAKWGLEISFLPGMTDNVGNTAKQIITEYLISKGYIDPSVMQISPSVIPARDAGIYRSQCQGTGMTDERAGMTSIEIKARSSKLILSQGNLPTEDDIKQEFNPITEYCTLICKNYSCKYYGKSNTTPDVIPVLRHWDPENFKQLYNENWIPVSSTGMTSGSNGAKPVDLNVSDQELEKISRDGIDGNGTLGLSLAAMKAIKDYFKKLGRNPYDIELESLAQTWSEHCKHNIFCSPIDEIKDGLYAHYIKRATREINSDICVSVFSDNAGGIIFDDDYLIVDKVETHNSPSALDPFGGAMTGVLGVNRDIVGFGKGAEPIMNTYYFCFAKKAKGKFYRDKERTDEILPPKYIMKEVIHGVNVAGNCSGIPTQLGSVYFDDRFCGKPLVFVGSVGIIPRSINNVPSHIKGPKNGDKIVIIGGRVGRDGIHGATFSSEALSGNSPSTIVQIGDPITQKKLSNAALEARDLGLYNAITDNGAGGLSSSIGEMGKDGFEVDLSKVLLKNDGMAPWEIWISESQERMTLAVPEENLPMFKQTMKKHDVEVCVIGEFNERGKAVVKCPEGKVIMDIETEFLHDGNPKVHLQTKLWSKESAVSFPVMQVADTGIQQVKPANILRQNSSNGGIECEMDSSLHDTLCVSATCMTSSQETELKEMLSRPNICSKEFIVVQYDHEVQGSSILKPLQGKGRVCSEAIVSRPILSSNKGVVKSQGFGSSYREIDTYHMAACAIDTAIRNYVAAGGNINHLALLDNFCWCDAYNPERLWQLKRAAEACYDFATAFKTPFISGKDSMFNDFKGYDENGEKVIISAPPSLLISAIGIIENIENAVSLDVKMPGNLIYVLGTTHDELGRSEYQLYSGIDNNNVPKVDAKSARKLYEHYNQAIKDGIIASAIAPNLGGLIIALAKSLIAGDLGAEIDLSLVPIGKTQNTDIINKIIMFSESQSRILVTIAPQNQKRFEALFEDAAYSYIGKVTEKKVLNIKDIIEVKVESLAYSYSFYT</sequence>
<evidence type="ECO:0000313" key="13">
    <source>
        <dbReference type="Proteomes" id="UP000515596"/>
    </source>
</evidence>
<dbReference type="RefSeq" id="WP_182183438.1">
    <property type="nucleotide sequence ID" value="NZ_CP050530.1"/>
</dbReference>
<comment type="catalytic activity">
    <reaction evidence="8">
        <text>N(2)-formyl-N(1)-(5-phospho-beta-D-ribosyl)glycinamide + L-glutamine + ATP + H2O = 2-formamido-N(1)-(5-O-phospho-beta-D-ribosyl)acetamidine + L-glutamate + ADP + phosphate + H(+)</text>
        <dbReference type="Rhea" id="RHEA:17129"/>
        <dbReference type="ChEBI" id="CHEBI:15377"/>
        <dbReference type="ChEBI" id="CHEBI:15378"/>
        <dbReference type="ChEBI" id="CHEBI:29985"/>
        <dbReference type="ChEBI" id="CHEBI:30616"/>
        <dbReference type="ChEBI" id="CHEBI:43474"/>
        <dbReference type="ChEBI" id="CHEBI:58359"/>
        <dbReference type="ChEBI" id="CHEBI:147286"/>
        <dbReference type="ChEBI" id="CHEBI:147287"/>
        <dbReference type="ChEBI" id="CHEBI:456216"/>
        <dbReference type="EC" id="6.3.5.3"/>
    </reaction>
</comment>
<feature type="binding site" evidence="8">
    <location>
        <position position="861"/>
    </location>
    <ligand>
        <name>substrate</name>
    </ligand>
</feature>
<evidence type="ECO:0000256" key="1">
    <source>
        <dbReference type="ARBA" id="ARBA00022490"/>
    </source>
</evidence>
<dbReference type="InterPro" id="IPR010918">
    <property type="entry name" value="PurM-like_C_dom"/>
</dbReference>
<dbReference type="NCBIfam" id="TIGR02697">
    <property type="entry name" value="WPE_wolbac"/>
    <property type="match status" value="1"/>
</dbReference>
<protein>
    <recommendedName>
        <fullName evidence="8">Phosphoribosylformylglycinamidine synthase subunit PurL</fullName>
        <shortName evidence="8">FGAM synthase</shortName>
        <ecNumber evidence="8">6.3.5.3</ecNumber>
    </recommendedName>
    <alternativeName>
        <fullName evidence="8">Formylglycinamide ribonucleotide amidotransferase subunit II</fullName>
        <shortName evidence="8">FGAR amidotransferase II</shortName>
        <shortName evidence="8">FGAR-AT II</shortName>
    </alternativeName>
    <alternativeName>
        <fullName evidence="8">Glutamine amidotransferase PurL</fullName>
    </alternativeName>
    <alternativeName>
        <fullName evidence="8">Phosphoribosylformylglycinamidine synthase subunit II</fullName>
    </alternativeName>
</protein>
<dbReference type="GO" id="GO:0006189">
    <property type="term" value="P:'de novo' IMP biosynthetic process"/>
    <property type="evidence" value="ECO:0007669"/>
    <property type="project" value="UniProtKB-UniRule"/>
</dbReference>
<evidence type="ECO:0000313" key="12">
    <source>
        <dbReference type="EMBL" id="QMV46620.1"/>
    </source>
</evidence>
<comment type="subcellular location">
    <subcellularLocation>
        <location evidence="8">Cytoplasm</location>
    </subcellularLocation>
</comment>
<dbReference type="Gene3D" id="3.30.1330.10">
    <property type="entry name" value="PurM-like, N-terminal domain"/>
    <property type="match status" value="2"/>
</dbReference>
<feature type="binding site" evidence="8">
    <location>
        <position position="353"/>
    </location>
    <ligand>
        <name>ATP</name>
        <dbReference type="ChEBI" id="CHEBI:30616"/>
    </ligand>
</feature>
<feature type="domain" description="Phosphoribosylformylglycinamidine synthase linker" evidence="11">
    <location>
        <begin position="260"/>
        <end position="300"/>
    </location>
</feature>
<dbReference type="EMBL" id="CP050530">
    <property type="protein sequence ID" value="QMV46620.1"/>
    <property type="molecule type" value="Genomic_DNA"/>
</dbReference>
<evidence type="ECO:0000256" key="3">
    <source>
        <dbReference type="ARBA" id="ARBA00022723"/>
    </source>
</evidence>
<evidence type="ECO:0000259" key="11">
    <source>
        <dbReference type="Pfam" id="PF18072"/>
    </source>
</evidence>
<dbReference type="UniPathway" id="UPA00074">
    <property type="reaction ID" value="UER00128"/>
</dbReference>